<name>A0ABD5RE88_9EURY</name>
<feature type="transmembrane region" description="Helical" evidence="1">
    <location>
        <begin position="70"/>
        <end position="93"/>
    </location>
</feature>
<reference evidence="2 3" key="1">
    <citation type="journal article" date="2019" name="Int. J. Syst. Evol. Microbiol.">
        <title>The Global Catalogue of Microorganisms (GCM) 10K type strain sequencing project: providing services to taxonomists for standard genome sequencing and annotation.</title>
        <authorList>
            <consortium name="The Broad Institute Genomics Platform"/>
            <consortium name="The Broad Institute Genome Sequencing Center for Infectious Disease"/>
            <person name="Wu L."/>
            <person name="Ma J."/>
        </authorList>
    </citation>
    <scope>NUCLEOTIDE SEQUENCE [LARGE SCALE GENOMIC DNA]</scope>
    <source>
        <strain evidence="2 3">CGMCC 1.12237</strain>
    </source>
</reference>
<dbReference type="EMBL" id="JBHSKX010000002">
    <property type="protein sequence ID" value="MFC5368121.1"/>
    <property type="molecule type" value="Genomic_DNA"/>
</dbReference>
<keyword evidence="1" id="KW-0472">Membrane</keyword>
<sequence>MTHDTLPATLTLPADALVPQTLPVLQVVQSSGALRILAVLSTFLLSALLGLVIARKAYQGYATTRSKPMLYLAVGIVLLTAVPALLSTVLTNLTALPGYQVVLVTNGAEILGLLSVAYSLYGDF</sequence>
<gene>
    <name evidence="2" type="ORF">ACFPJ5_14390</name>
</gene>
<dbReference type="RefSeq" id="WP_227230354.1">
    <property type="nucleotide sequence ID" value="NZ_JAJCVJ010000002.1"/>
</dbReference>
<dbReference type="Proteomes" id="UP001596201">
    <property type="component" value="Unassembled WGS sequence"/>
</dbReference>
<dbReference type="Pfam" id="PF24365">
    <property type="entry name" value="DUF7521"/>
    <property type="match status" value="1"/>
</dbReference>
<evidence type="ECO:0000256" key="1">
    <source>
        <dbReference type="SAM" id="Phobius"/>
    </source>
</evidence>
<keyword evidence="3" id="KW-1185">Reference proteome</keyword>
<organism evidence="2 3">
    <name type="scientific">Salinirubrum litoreum</name>
    <dbReference type="NCBI Taxonomy" id="1126234"/>
    <lineage>
        <taxon>Archaea</taxon>
        <taxon>Methanobacteriati</taxon>
        <taxon>Methanobacteriota</taxon>
        <taxon>Stenosarchaea group</taxon>
        <taxon>Halobacteria</taxon>
        <taxon>Halobacteriales</taxon>
        <taxon>Haloferacaceae</taxon>
        <taxon>Salinirubrum</taxon>
    </lineage>
</organism>
<feature type="transmembrane region" description="Helical" evidence="1">
    <location>
        <begin position="99"/>
        <end position="121"/>
    </location>
</feature>
<proteinExistence type="predicted"/>
<evidence type="ECO:0000313" key="3">
    <source>
        <dbReference type="Proteomes" id="UP001596201"/>
    </source>
</evidence>
<accession>A0ABD5RE88</accession>
<dbReference type="AlphaFoldDB" id="A0ABD5RE88"/>
<protein>
    <submittedName>
        <fullName evidence="2">Uncharacterized protein</fullName>
    </submittedName>
</protein>
<dbReference type="InterPro" id="IPR055943">
    <property type="entry name" value="DUF7521"/>
</dbReference>
<evidence type="ECO:0000313" key="2">
    <source>
        <dbReference type="EMBL" id="MFC5368121.1"/>
    </source>
</evidence>
<comment type="caution">
    <text evidence="2">The sequence shown here is derived from an EMBL/GenBank/DDBJ whole genome shotgun (WGS) entry which is preliminary data.</text>
</comment>
<keyword evidence="1" id="KW-1133">Transmembrane helix</keyword>
<keyword evidence="1" id="KW-0812">Transmembrane</keyword>
<feature type="transmembrane region" description="Helical" evidence="1">
    <location>
        <begin position="32"/>
        <end position="58"/>
    </location>
</feature>